<dbReference type="PRINTS" id="PR00083">
    <property type="entry name" value="HOLDHDRGNASE"/>
</dbReference>
<dbReference type="AlphaFoldDB" id="A0A4Q6XPC3"/>
<evidence type="ECO:0000256" key="8">
    <source>
        <dbReference type="ARBA" id="ARBA00023027"/>
    </source>
</evidence>
<evidence type="ECO:0000313" key="18">
    <source>
        <dbReference type="EMBL" id="RZF62073.1"/>
    </source>
</evidence>
<dbReference type="Pfam" id="PF00815">
    <property type="entry name" value="Histidinol_dh"/>
    <property type="match status" value="1"/>
</dbReference>
<keyword evidence="19" id="KW-1185">Reference proteome</keyword>
<comment type="catalytic activity">
    <reaction evidence="10 11">
        <text>L-histidinol + 2 NAD(+) + H2O = L-histidine + 2 NADH + 3 H(+)</text>
        <dbReference type="Rhea" id="RHEA:20641"/>
        <dbReference type="ChEBI" id="CHEBI:15377"/>
        <dbReference type="ChEBI" id="CHEBI:15378"/>
        <dbReference type="ChEBI" id="CHEBI:57540"/>
        <dbReference type="ChEBI" id="CHEBI:57595"/>
        <dbReference type="ChEBI" id="CHEBI:57699"/>
        <dbReference type="ChEBI" id="CHEBI:57945"/>
        <dbReference type="EC" id="1.1.1.23"/>
    </reaction>
</comment>
<feature type="binding site" evidence="11 15">
    <location>
        <position position="262"/>
    </location>
    <ligand>
        <name>substrate</name>
    </ligand>
</feature>
<keyword evidence="9 11" id="KW-0368">Histidine biosynthesis</keyword>
<evidence type="ECO:0000256" key="13">
    <source>
        <dbReference type="PIRSR" id="PIRSR000099-1"/>
    </source>
</evidence>
<gene>
    <name evidence="11 18" type="primary">hisD</name>
    <name evidence="18" type="ORF">EWE74_04455</name>
</gene>
<feature type="binding site" evidence="11 15">
    <location>
        <position position="360"/>
    </location>
    <ligand>
        <name>substrate</name>
    </ligand>
</feature>
<evidence type="ECO:0000256" key="4">
    <source>
        <dbReference type="ARBA" id="ARBA00022605"/>
    </source>
</evidence>
<proteinExistence type="inferred from homology"/>
<evidence type="ECO:0000256" key="15">
    <source>
        <dbReference type="PIRSR" id="PIRSR000099-3"/>
    </source>
</evidence>
<comment type="function">
    <text evidence="11">Catalyzes the sequential NAD-dependent oxidations of L-histidinol to L-histidinaldehyde and then to L-histidine.</text>
</comment>
<evidence type="ECO:0000256" key="10">
    <source>
        <dbReference type="ARBA" id="ARBA00049489"/>
    </source>
</evidence>
<evidence type="ECO:0000256" key="3">
    <source>
        <dbReference type="ARBA" id="ARBA00012965"/>
    </source>
</evidence>
<sequence length="427" mass="46611">MLKQYSFQSLTAADIEQLVARNTDATHAIQDAVSQIINDVRQRGDQSLQELALKFDKVALKRLYLEKEDIATLATTITRDQQRALEIAFQNIHKFHSSQLRRERVVETMPGVECWREARPIEKVGLYIPGGSAVLPSTLLMLGIPARIAGCKEIVVCSPPQQTGKINGFVAYCLQLLKIDKIYLVGGAQAVAAMAYGTESVPKVDKIFGPGNQFVTKAKSMIQSITNVSIDMPAGPSEVLVIADHTAQPAFVAADLLAQAEHGPDSQAVLITTSADIIQRVNIELKKQLDVLPRAEIAHMALKNSYAVAVNDLQEALDFSNQYAPEHLILETDEWKSLLPRIINAGSVFLGHLTPESAGDYASGTNHTLPTSGYARSYSGVSVDSFVKKITFQHISREGLNHIGSTVETLAELEGLHAHKNAVSIRK</sequence>
<dbReference type="PIRSF" id="PIRSF000099">
    <property type="entry name" value="Histidinol_dh"/>
    <property type="match status" value="1"/>
</dbReference>
<keyword evidence="6 11" id="KW-0862">Zinc</keyword>
<dbReference type="SUPFAM" id="SSF53720">
    <property type="entry name" value="ALDH-like"/>
    <property type="match status" value="1"/>
</dbReference>
<accession>A0A4Q6XPC3</accession>
<feature type="binding site" evidence="11 16">
    <location>
        <position position="419"/>
    </location>
    <ligand>
        <name>Zn(2+)</name>
        <dbReference type="ChEBI" id="CHEBI:29105"/>
    </ligand>
</feature>
<dbReference type="Proteomes" id="UP000292855">
    <property type="component" value="Unassembled WGS sequence"/>
</dbReference>
<dbReference type="EMBL" id="SGIT01000001">
    <property type="protein sequence ID" value="RZF62073.1"/>
    <property type="molecule type" value="Genomic_DNA"/>
</dbReference>
<comment type="similarity">
    <text evidence="2 11 12 17">Belongs to the histidinol dehydrogenase family.</text>
</comment>
<dbReference type="GO" id="GO:0004399">
    <property type="term" value="F:histidinol dehydrogenase activity"/>
    <property type="evidence" value="ECO:0007669"/>
    <property type="project" value="UniProtKB-UniRule"/>
</dbReference>
<feature type="binding site" evidence="11 16">
    <location>
        <position position="262"/>
    </location>
    <ligand>
        <name>Zn(2+)</name>
        <dbReference type="ChEBI" id="CHEBI:29105"/>
    </ligand>
</feature>
<dbReference type="PANTHER" id="PTHR21256:SF2">
    <property type="entry name" value="HISTIDINE BIOSYNTHESIS TRIFUNCTIONAL PROTEIN"/>
    <property type="match status" value="1"/>
</dbReference>
<feature type="binding site" evidence="11 14">
    <location>
        <position position="127"/>
    </location>
    <ligand>
        <name>NAD(+)</name>
        <dbReference type="ChEBI" id="CHEBI:57540"/>
    </ligand>
</feature>
<keyword evidence="5 11" id="KW-0479">Metal-binding</keyword>
<evidence type="ECO:0000256" key="11">
    <source>
        <dbReference type="HAMAP-Rule" id="MF_01024"/>
    </source>
</evidence>
<dbReference type="GO" id="GO:0005829">
    <property type="term" value="C:cytosol"/>
    <property type="evidence" value="ECO:0007669"/>
    <property type="project" value="TreeGrafter"/>
</dbReference>
<evidence type="ECO:0000256" key="5">
    <source>
        <dbReference type="ARBA" id="ARBA00022723"/>
    </source>
</evidence>
<dbReference type="EC" id="1.1.1.23" evidence="3 11"/>
<comment type="caution">
    <text evidence="18">The sequence shown here is derived from an EMBL/GenBank/DDBJ whole genome shotgun (WGS) entry which is preliminary data.</text>
</comment>
<evidence type="ECO:0000313" key="19">
    <source>
        <dbReference type="Proteomes" id="UP000292855"/>
    </source>
</evidence>
<dbReference type="InterPro" id="IPR016161">
    <property type="entry name" value="Ald_DH/histidinol_DH"/>
</dbReference>
<evidence type="ECO:0000256" key="9">
    <source>
        <dbReference type="ARBA" id="ARBA00023102"/>
    </source>
</evidence>
<dbReference type="Gene3D" id="1.20.5.1300">
    <property type="match status" value="1"/>
</dbReference>
<feature type="binding site" evidence="11 15">
    <location>
        <position position="419"/>
    </location>
    <ligand>
        <name>substrate</name>
    </ligand>
</feature>
<dbReference type="GO" id="GO:0000105">
    <property type="term" value="P:L-histidine biosynthetic process"/>
    <property type="evidence" value="ECO:0007669"/>
    <property type="project" value="UniProtKB-UniRule"/>
</dbReference>
<feature type="active site" description="Proton acceptor" evidence="11 13">
    <location>
        <position position="327"/>
    </location>
</feature>
<dbReference type="Gene3D" id="3.40.50.1980">
    <property type="entry name" value="Nitrogenase molybdenum iron protein domain"/>
    <property type="match status" value="2"/>
</dbReference>
<dbReference type="InterPro" id="IPR022695">
    <property type="entry name" value="Histidinol_DH_monofunct"/>
</dbReference>
<dbReference type="RefSeq" id="WP_130140303.1">
    <property type="nucleotide sequence ID" value="NZ_SGIT01000001.1"/>
</dbReference>
<evidence type="ECO:0000256" key="2">
    <source>
        <dbReference type="ARBA" id="ARBA00010178"/>
    </source>
</evidence>
<dbReference type="NCBIfam" id="TIGR00069">
    <property type="entry name" value="hisD"/>
    <property type="match status" value="1"/>
</dbReference>
<evidence type="ECO:0000256" key="12">
    <source>
        <dbReference type="PIRNR" id="PIRNR000099"/>
    </source>
</evidence>
<dbReference type="FunFam" id="1.20.5.1300:FF:000002">
    <property type="entry name" value="Histidinol dehydrogenase, chloroplastic"/>
    <property type="match status" value="1"/>
</dbReference>
<evidence type="ECO:0000256" key="7">
    <source>
        <dbReference type="ARBA" id="ARBA00023002"/>
    </source>
</evidence>
<comment type="pathway">
    <text evidence="1 11">Amino-acid biosynthesis; L-histidine biosynthesis; L-histidine from 5-phospho-alpha-D-ribose 1-diphosphate: step 9/9.</text>
</comment>
<dbReference type="GO" id="GO:0008270">
    <property type="term" value="F:zinc ion binding"/>
    <property type="evidence" value="ECO:0007669"/>
    <property type="project" value="UniProtKB-UniRule"/>
</dbReference>
<feature type="binding site" evidence="11 15">
    <location>
        <position position="414"/>
    </location>
    <ligand>
        <name>substrate</name>
    </ligand>
</feature>
<keyword evidence="7 11" id="KW-0560">Oxidoreductase</keyword>
<feature type="binding site" evidence="11 14">
    <location>
        <position position="189"/>
    </location>
    <ligand>
        <name>NAD(+)</name>
        <dbReference type="ChEBI" id="CHEBI:57540"/>
    </ligand>
</feature>
<organism evidence="18 19">
    <name type="scientific">Sphingobacterium corticibacterium</name>
    <dbReference type="NCBI Taxonomy" id="2484746"/>
    <lineage>
        <taxon>Bacteria</taxon>
        <taxon>Pseudomonadati</taxon>
        <taxon>Bacteroidota</taxon>
        <taxon>Sphingobacteriia</taxon>
        <taxon>Sphingobacteriales</taxon>
        <taxon>Sphingobacteriaceae</taxon>
        <taxon>Sphingobacterium</taxon>
    </lineage>
</organism>
<protein>
    <recommendedName>
        <fullName evidence="3 11">Histidinol dehydrogenase</fullName>
        <shortName evidence="11">HDH</shortName>
        <ecNumber evidence="3 11">1.1.1.23</ecNumber>
    </recommendedName>
</protein>
<dbReference type="InterPro" id="IPR012131">
    <property type="entry name" value="Hstdl_DH"/>
</dbReference>
<evidence type="ECO:0000256" key="1">
    <source>
        <dbReference type="ARBA" id="ARBA00004940"/>
    </source>
</evidence>
<evidence type="ECO:0000256" key="14">
    <source>
        <dbReference type="PIRSR" id="PIRSR000099-2"/>
    </source>
</evidence>
<feature type="binding site" evidence="11 15">
    <location>
        <position position="259"/>
    </location>
    <ligand>
        <name>substrate</name>
    </ligand>
</feature>
<feature type="binding site" evidence="11 16">
    <location>
        <position position="259"/>
    </location>
    <ligand>
        <name>Zn(2+)</name>
        <dbReference type="ChEBI" id="CHEBI:29105"/>
    </ligand>
</feature>
<feature type="binding site" evidence="11 15">
    <location>
        <position position="327"/>
    </location>
    <ligand>
        <name>substrate</name>
    </ligand>
</feature>
<keyword evidence="8 11" id="KW-0520">NAD</keyword>
<keyword evidence="4 11" id="KW-0028">Amino-acid biosynthesis</keyword>
<feature type="active site" description="Proton acceptor" evidence="11 13">
    <location>
        <position position="326"/>
    </location>
</feature>
<dbReference type="InterPro" id="IPR001692">
    <property type="entry name" value="Histidinol_DH_CS"/>
</dbReference>
<dbReference type="PANTHER" id="PTHR21256">
    <property type="entry name" value="HISTIDINOL DEHYDROGENASE HDH"/>
    <property type="match status" value="1"/>
</dbReference>
<reference evidence="18 19" key="1">
    <citation type="submission" date="2019-02" db="EMBL/GenBank/DDBJ databases">
        <authorList>
            <person name="Li Y."/>
        </authorList>
    </citation>
    <scope>NUCLEOTIDE SEQUENCE [LARGE SCALE GENOMIC DNA]</scope>
    <source>
        <strain evidence="18 19">30C10-4-7</strain>
    </source>
</reference>
<dbReference type="OrthoDB" id="9805269at2"/>
<evidence type="ECO:0000256" key="6">
    <source>
        <dbReference type="ARBA" id="ARBA00022833"/>
    </source>
</evidence>
<feature type="binding site" evidence="11 14">
    <location>
        <position position="212"/>
    </location>
    <ligand>
        <name>NAD(+)</name>
        <dbReference type="ChEBI" id="CHEBI:57540"/>
    </ligand>
</feature>
<dbReference type="CDD" id="cd06572">
    <property type="entry name" value="Histidinol_dh"/>
    <property type="match status" value="1"/>
</dbReference>
<feature type="binding site" evidence="11 16">
    <location>
        <position position="360"/>
    </location>
    <ligand>
        <name>Zn(2+)</name>
        <dbReference type="ChEBI" id="CHEBI:29105"/>
    </ligand>
</feature>
<evidence type="ECO:0000256" key="17">
    <source>
        <dbReference type="RuleBase" id="RU004175"/>
    </source>
</evidence>
<dbReference type="HAMAP" id="MF_01024">
    <property type="entry name" value="HisD"/>
    <property type="match status" value="1"/>
</dbReference>
<dbReference type="FunFam" id="3.40.50.1980:FF:000050">
    <property type="entry name" value="Histidine biosynthesis trifunctional protein"/>
    <property type="match status" value="1"/>
</dbReference>
<evidence type="ECO:0000256" key="16">
    <source>
        <dbReference type="PIRSR" id="PIRSR000099-4"/>
    </source>
</evidence>
<dbReference type="PROSITE" id="PS00611">
    <property type="entry name" value="HISOL_DEHYDROGENASE"/>
    <property type="match status" value="1"/>
</dbReference>
<dbReference type="UniPathway" id="UPA00031">
    <property type="reaction ID" value="UER00014"/>
</dbReference>
<dbReference type="FunFam" id="3.40.50.1980:FF:000001">
    <property type="entry name" value="Histidinol dehydrogenase"/>
    <property type="match status" value="1"/>
</dbReference>
<name>A0A4Q6XPC3_9SPHI</name>
<feature type="binding site" evidence="11 15">
    <location>
        <position position="237"/>
    </location>
    <ligand>
        <name>substrate</name>
    </ligand>
</feature>
<comment type="cofactor">
    <cofactor evidence="11 16">
        <name>Zn(2+)</name>
        <dbReference type="ChEBI" id="CHEBI:29105"/>
    </cofactor>
    <text evidence="11 16">Binds 1 zinc ion per subunit.</text>
</comment>
<dbReference type="GO" id="GO:0051287">
    <property type="term" value="F:NAD binding"/>
    <property type="evidence" value="ECO:0007669"/>
    <property type="project" value="InterPro"/>
</dbReference>